<keyword evidence="4" id="KW-1185">Reference proteome</keyword>
<dbReference type="PANTHER" id="PTHR40066:SF1">
    <property type="entry name" value="UPF0473 PROTEIN CBO2561_CLC_2432"/>
    <property type="match status" value="1"/>
</dbReference>
<comment type="similarity">
    <text evidence="1 2">Belongs to the UPF0473 family.</text>
</comment>
<organism evidence="3 4">
    <name type="scientific">Copranaerobaculum intestinale</name>
    <dbReference type="NCBI Taxonomy" id="2692629"/>
    <lineage>
        <taxon>Bacteria</taxon>
        <taxon>Bacillati</taxon>
        <taxon>Bacillota</taxon>
        <taxon>Erysipelotrichia</taxon>
        <taxon>Erysipelotrichales</taxon>
        <taxon>Erysipelotrichaceae</taxon>
        <taxon>Copranaerobaculum</taxon>
    </lineage>
</organism>
<reference evidence="3 4" key="1">
    <citation type="submission" date="2019-12" db="EMBL/GenBank/DDBJ databases">
        <authorList>
            <person name="Yang R."/>
        </authorList>
    </citation>
    <scope>NUCLEOTIDE SEQUENCE [LARGE SCALE GENOMIC DNA]</scope>
    <source>
        <strain evidence="3 4">DONG20-135</strain>
    </source>
</reference>
<evidence type="ECO:0000256" key="2">
    <source>
        <dbReference type="HAMAP-Rule" id="MF_01448"/>
    </source>
</evidence>
<dbReference type="Proteomes" id="UP000434036">
    <property type="component" value="Unassembled WGS sequence"/>
</dbReference>
<reference evidence="3 4" key="2">
    <citation type="submission" date="2020-01" db="EMBL/GenBank/DDBJ databases">
        <title>Clostridiaceae sp. nov. isolated from the gut of human by culturomics.</title>
        <authorList>
            <person name="Chang Y."/>
        </authorList>
    </citation>
    <scope>NUCLEOTIDE SEQUENCE [LARGE SCALE GENOMIC DNA]</scope>
    <source>
        <strain evidence="3 4">DONG20-135</strain>
    </source>
</reference>
<dbReference type="Pfam" id="PF06949">
    <property type="entry name" value="DUF1292"/>
    <property type="match status" value="1"/>
</dbReference>
<protein>
    <recommendedName>
        <fullName evidence="2">UPF0473 protein GSF08_08405</fullName>
    </recommendedName>
</protein>
<proteinExistence type="inferred from homology"/>
<name>A0A6N8U7Y0_9FIRM</name>
<dbReference type="AlphaFoldDB" id="A0A6N8U7Y0"/>
<dbReference type="PANTHER" id="PTHR40066">
    <property type="entry name" value="UPF0473 PROTEIN CBO2561/CLC_2432"/>
    <property type="match status" value="1"/>
</dbReference>
<evidence type="ECO:0000313" key="4">
    <source>
        <dbReference type="Proteomes" id="UP000434036"/>
    </source>
</evidence>
<dbReference type="EMBL" id="WUUQ01000002">
    <property type="protein sequence ID" value="MXQ73961.1"/>
    <property type="molecule type" value="Genomic_DNA"/>
</dbReference>
<gene>
    <name evidence="3" type="ORF">GSF08_08405</name>
</gene>
<evidence type="ECO:0000313" key="3">
    <source>
        <dbReference type="EMBL" id="MXQ73961.1"/>
    </source>
</evidence>
<dbReference type="RefSeq" id="WP_160625358.1">
    <property type="nucleotide sequence ID" value="NZ_WUUQ01000002.1"/>
</dbReference>
<accession>A0A6N8U7Y0</accession>
<comment type="caution">
    <text evidence="3">The sequence shown here is derived from an EMBL/GenBank/DDBJ whole genome shotgun (WGS) entry which is preliminary data.</text>
</comment>
<evidence type="ECO:0000256" key="1">
    <source>
        <dbReference type="ARBA" id="ARBA00008439"/>
    </source>
</evidence>
<sequence length="85" mass="9895">MLETNTLFVKDEDGNEIEMQILFTFEDEANNRKYVVFTDPKLDDEEVYASRYDDEGSLLPVETDEEWTMIEEVIGAFSEDEEAAE</sequence>
<dbReference type="InterPro" id="IPR009711">
    <property type="entry name" value="UPF0473"/>
</dbReference>
<dbReference type="HAMAP" id="MF_01448">
    <property type="entry name" value="UPF0473"/>
    <property type="match status" value="1"/>
</dbReference>